<proteinExistence type="predicted"/>
<gene>
    <name evidence="2" type="ORF">ALQ30_200177</name>
</gene>
<keyword evidence="1" id="KW-0472">Membrane</keyword>
<name>A0A3M3ZL71_9PSED</name>
<sequence length="150" mass="16081">MTYVIRIALISAVLGLAFKGFEGIVSKINLDDPEQNPLFTSLLLITFTLVMFWLLKEANDIAGALAGGANSAALTLRGMAAAAATPFRAIANAVNAPSTRRDMESGMMVTAGRTNHMIAGNTMWNPAYRQHVMQNLGKNWGRARGGSIKN</sequence>
<reference evidence="2 3" key="1">
    <citation type="submission" date="2018-08" db="EMBL/GenBank/DDBJ databases">
        <title>Recombination of ecologically and evolutionarily significant loci maintains genetic cohesion in the Pseudomonas syringae species complex.</title>
        <authorList>
            <person name="Dillon M."/>
            <person name="Thakur S."/>
            <person name="Almeida R.N.D."/>
            <person name="Weir B.S."/>
            <person name="Guttman D.S."/>
        </authorList>
    </citation>
    <scope>NUCLEOTIDE SEQUENCE [LARGE SCALE GENOMIC DNA]</scope>
    <source>
        <strain evidence="2 3">ICMP 3706</strain>
    </source>
</reference>
<keyword evidence="1" id="KW-1133">Transmembrane helix</keyword>
<comment type="caution">
    <text evidence="2">The sequence shown here is derived from an EMBL/GenBank/DDBJ whole genome shotgun (WGS) entry which is preliminary data.</text>
</comment>
<protein>
    <submittedName>
        <fullName evidence="2">Uncharacterized protein</fullName>
    </submittedName>
</protein>
<feature type="transmembrane region" description="Helical" evidence="1">
    <location>
        <begin position="39"/>
        <end position="55"/>
    </location>
</feature>
<keyword evidence="1" id="KW-0812">Transmembrane</keyword>
<evidence type="ECO:0000256" key="1">
    <source>
        <dbReference type="SAM" id="Phobius"/>
    </source>
</evidence>
<accession>A0A3M3ZL71</accession>
<evidence type="ECO:0000313" key="3">
    <source>
        <dbReference type="Proteomes" id="UP000281604"/>
    </source>
</evidence>
<dbReference type="Proteomes" id="UP000281604">
    <property type="component" value="Unassembled WGS sequence"/>
</dbReference>
<organism evidence="2 3">
    <name type="scientific">Pseudomonas syringae pv. persicae</name>
    <dbReference type="NCBI Taxonomy" id="237306"/>
    <lineage>
        <taxon>Bacteria</taxon>
        <taxon>Pseudomonadati</taxon>
        <taxon>Pseudomonadota</taxon>
        <taxon>Gammaproteobacteria</taxon>
        <taxon>Pseudomonadales</taxon>
        <taxon>Pseudomonadaceae</taxon>
        <taxon>Pseudomonas</taxon>
    </lineage>
</organism>
<evidence type="ECO:0000313" key="2">
    <source>
        <dbReference type="EMBL" id="RMO95426.1"/>
    </source>
</evidence>
<dbReference type="EMBL" id="RBQE01000608">
    <property type="protein sequence ID" value="RMO95426.1"/>
    <property type="molecule type" value="Genomic_DNA"/>
</dbReference>
<dbReference type="AlphaFoldDB" id="A0A3M3ZL71"/>